<comment type="similarity">
    <text evidence="1 9 10">Belongs to the peptidase A8 family.</text>
</comment>
<keyword evidence="4 9" id="KW-0812">Transmembrane</keyword>
<feature type="transmembrane region" description="Helical" evidence="9">
    <location>
        <begin position="80"/>
        <end position="99"/>
    </location>
</feature>
<feature type="transmembrane region" description="Helical" evidence="9">
    <location>
        <begin position="111"/>
        <end position="132"/>
    </location>
</feature>
<evidence type="ECO:0000256" key="7">
    <source>
        <dbReference type="ARBA" id="ARBA00022989"/>
    </source>
</evidence>
<evidence type="ECO:0000256" key="5">
    <source>
        <dbReference type="ARBA" id="ARBA00022750"/>
    </source>
</evidence>
<reference evidence="11 12" key="1">
    <citation type="journal article" date="2013" name="Genome Biol. Evol.">
        <title>Genome evolution and phylogenomic analysis of candidatus kinetoplastibacterium, the betaproteobacterial endosymbionts of strigomonas and angomonas.</title>
        <authorList>
            <person name="Alves J.M."/>
            <person name="Serrano M.G."/>
            <person name="Maia da Silva F."/>
            <person name="Voegtly L.J."/>
            <person name="Matveyev A.V."/>
            <person name="Teixeira M.M."/>
            <person name="Camargo E.P."/>
            <person name="Buck G.A."/>
        </authorList>
    </citation>
    <scope>NUCLEOTIDE SEQUENCE [LARGE SCALE GENOMIC DNA]</scope>
    <source>
        <strain evidence="11 12">TCC219</strain>
    </source>
</reference>
<dbReference type="STRING" id="1208921.ST1E_0515"/>
<comment type="subcellular location">
    <subcellularLocation>
        <location evidence="9">Cell membrane</location>
        <topology evidence="9">Multi-pass membrane protein</topology>
    </subcellularLocation>
</comment>
<dbReference type="AlphaFoldDB" id="M1M0W3"/>
<keyword evidence="12" id="KW-1185">Reference proteome</keyword>
<dbReference type="OrthoDB" id="9810259at2"/>
<keyword evidence="8 9" id="KW-0472">Membrane</keyword>
<dbReference type="GO" id="GO:0006508">
    <property type="term" value="P:proteolysis"/>
    <property type="evidence" value="ECO:0007669"/>
    <property type="project" value="UniProtKB-KW"/>
</dbReference>
<evidence type="ECO:0000256" key="4">
    <source>
        <dbReference type="ARBA" id="ARBA00022692"/>
    </source>
</evidence>
<dbReference type="KEGG" id="kga:ST1E_0515"/>
<evidence type="ECO:0000256" key="9">
    <source>
        <dbReference type="HAMAP-Rule" id="MF_00161"/>
    </source>
</evidence>
<proteinExistence type="inferred from homology"/>
<name>M1M0W3_9PROT</name>
<keyword evidence="3 9" id="KW-0645">Protease</keyword>
<comment type="function">
    <text evidence="9">This protein specifically catalyzes the removal of signal peptides from prolipoproteins.</text>
</comment>
<dbReference type="PRINTS" id="PR00781">
    <property type="entry name" value="LIPOSIGPTASE"/>
</dbReference>
<dbReference type="EMBL" id="CP003806">
    <property type="protein sequence ID" value="AGF48939.1"/>
    <property type="molecule type" value="Genomic_DNA"/>
</dbReference>
<gene>
    <name evidence="9" type="primary">lspA</name>
    <name evidence="11" type="ORF">ST1E_0515</name>
</gene>
<evidence type="ECO:0000256" key="6">
    <source>
        <dbReference type="ARBA" id="ARBA00022801"/>
    </source>
</evidence>
<evidence type="ECO:0000313" key="12">
    <source>
        <dbReference type="Proteomes" id="UP000011658"/>
    </source>
</evidence>
<evidence type="ECO:0000256" key="2">
    <source>
        <dbReference type="ARBA" id="ARBA00022475"/>
    </source>
</evidence>
<organism evidence="11 12">
    <name type="scientific">Candidatus Kinetoplastidibacterium galati TCC219</name>
    <dbReference type="NCBI Taxonomy" id="1208921"/>
    <lineage>
        <taxon>Bacteria</taxon>
        <taxon>Pseudomonadati</taxon>
        <taxon>Pseudomonadota</taxon>
        <taxon>Betaproteobacteria</taxon>
        <taxon>Candidatus Kinetoplastidibacterium</taxon>
    </lineage>
</organism>
<dbReference type="InterPro" id="IPR001872">
    <property type="entry name" value="Peptidase_A8"/>
</dbReference>
<feature type="transmembrane region" description="Helical" evidence="9">
    <location>
        <begin position="144"/>
        <end position="164"/>
    </location>
</feature>
<comment type="pathway">
    <text evidence="9">Protein modification; lipoprotein biosynthesis (signal peptide cleavage).</text>
</comment>
<evidence type="ECO:0000256" key="10">
    <source>
        <dbReference type="RuleBase" id="RU004181"/>
    </source>
</evidence>
<feature type="active site" evidence="9">
    <location>
        <position position="153"/>
    </location>
</feature>
<keyword evidence="6 9" id="KW-0378">Hydrolase</keyword>
<evidence type="ECO:0000313" key="11">
    <source>
        <dbReference type="EMBL" id="AGF48939.1"/>
    </source>
</evidence>
<dbReference type="Pfam" id="PF01252">
    <property type="entry name" value="Peptidase_A8"/>
    <property type="match status" value="1"/>
</dbReference>
<keyword evidence="5 9" id="KW-0064">Aspartyl protease</keyword>
<sequence length="178" mass="20355">MTNNSRWRLVNFISLNNILYVIGVLLFVFLDKGTKAYYNNHLSYGSSLNVFPFLDLTLIYNDGAAFGLLSNQQVWQKYLLISIGIVASIFIMIFIHRLASDKSDLSIKIRFAAILVLSGTLGNVSDRIVYGYVIDFISLHYHNFYFPVFNIADIMISIGFLIFVTNDFMSKNQNTYES</sequence>
<keyword evidence="2 9" id="KW-1003">Cell membrane</keyword>
<dbReference type="PATRIC" id="fig|1208921.3.peg.217"/>
<comment type="catalytic activity">
    <reaction evidence="9">
        <text>Release of signal peptides from bacterial membrane prolipoproteins. Hydrolyzes -Xaa-Yaa-Zaa-|-(S,diacylglyceryl)Cys-, in which Xaa is hydrophobic (preferably Leu), and Yaa (Ala or Ser) and Zaa (Gly or Ala) have small, neutral side chains.</text>
        <dbReference type="EC" id="3.4.23.36"/>
    </reaction>
</comment>
<evidence type="ECO:0000256" key="3">
    <source>
        <dbReference type="ARBA" id="ARBA00022670"/>
    </source>
</evidence>
<keyword evidence="7 9" id="KW-1133">Transmembrane helix</keyword>
<dbReference type="UniPathway" id="UPA00665"/>
<dbReference type="NCBIfam" id="TIGR00077">
    <property type="entry name" value="lspA"/>
    <property type="match status" value="1"/>
</dbReference>
<dbReference type="HAMAP" id="MF_00161">
    <property type="entry name" value="LspA"/>
    <property type="match status" value="1"/>
</dbReference>
<feature type="active site" evidence="9">
    <location>
        <position position="135"/>
    </location>
</feature>
<dbReference type="PANTHER" id="PTHR33695">
    <property type="entry name" value="LIPOPROTEIN SIGNAL PEPTIDASE"/>
    <property type="match status" value="1"/>
</dbReference>
<dbReference type="GO" id="GO:0005886">
    <property type="term" value="C:plasma membrane"/>
    <property type="evidence" value="ECO:0007669"/>
    <property type="project" value="UniProtKB-SubCell"/>
</dbReference>
<feature type="transmembrane region" description="Helical" evidence="9">
    <location>
        <begin position="12"/>
        <end position="30"/>
    </location>
</feature>
<dbReference type="GO" id="GO:0004190">
    <property type="term" value="F:aspartic-type endopeptidase activity"/>
    <property type="evidence" value="ECO:0007669"/>
    <property type="project" value="UniProtKB-UniRule"/>
</dbReference>
<dbReference type="Proteomes" id="UP000011658">
    <property type="component" value="Chromosome"/>
</dbReference>
<dbReference type="EC" id="3.4.23.36" evidence="9"/>
<dbReference type="RefSeq" id="WP_015389424.1">
    <property type="nucleotide sequence ID" value="NC_020284.1"/>
</dbReference>
<dbReference type="eggNOG" id="COG0597">
    <property type="taxonomic scope" value="Bacteria"/>
</dbReference>
<protein>
    <recommendedName>
        <fullName evidence="9">Lipoprotein signal peptidase</fullName>
        <ecNumber evidence="9">3.4.23.36</ecNumber>
    </recommendedName>
    <alternativeName>
        <fullName evidence="9">Prolipoprotein signal peptidase</fullName>
    </alternativeName>
    <alternativeName>
        <fullName evidence="9">Signal peptidase II</fullName>
        <shortName evidence="9">SPase II</shortName>
    </alternativeName>
</protein>
<dbReference type="PANTHER" id="PTHR33695:SF1">
    <property type="entry name" value="LIPOPROTEIN SIGNAL PEPTIDASE"/>
    <property type="match status" value="1"/>
</dbReference>
<dbReference type="HOGENOM" id="CLU_083252_4_0_4"/>
<evidence type="ECO:0000256" key="8">
    <source>
        <dbReference type="ARBA" id="ARBA00023136"/>
    </source>
</evidence>
<accession>M1M0W3</accession>
<evidence type="ECO:0000256" key="1">
    <source>
        <dbReference type="ARBA" id="ARBA00006139"/>
    </source>
</evidence>